<gene>
    <name evidence="7" type="ORF">MNBD_ALPHA09-1289</name>
</gene>
<keyword evidence="2" id="KW-0963">Cytoplasm</keyword>
<evidence type="ECO:0000256" key="5">
    <source>
        <dbReference type="ARBA" id="ARBA00023002"/>
    </source>
</evidence>
<dbReference type="GO" id="GO:0008616">
    <property type="term" value="P:tRNA queuosine(34) biosynthetic process"/>
    <property type="evidence" value="ECO:0007669"/>
    <property type="project" value="UniProtKB-KW"/>
</dbReference>
<keyword evidence="1" id="KW-0411">Iron-sulfur</keyword>
<dbReference type="InterPro" id="IPR013542">
    <property type="entry name" value="QueG_DUF1730"/>
</dbReference>
<dbReference type="HAMAP" id="MF_00916">
    <property type="entry name" value="QueG"/>
    <property type="match status" value="1"/>
</dbReference>
<evidence type="ECO:0000256" key="1">
    <source>
        <dbReference type="ARBA" id="ARBA00022485"/>
    </source>
</evidence>
<evidence type="ECO:0000313" key="7">
    <source>
        <dbReference type="EMBL" id="VAW15438.1"/>
    </source>
</evidence>
<dbReference type="PANTHER" id="PTHR30002">
    <property type="entry name" value="EPOXYQUEUOSINE REDUCTASE"/>
    <property type="match status" value="1"/>
</dbReference>
<name>A0A3B0TBL7_9ZZZZ</name>
<evidence type="ECO:0000256" key="3">
    <source>
        <dbReference type="ARBA" id="ARBA00022694"/>
    </source>
</evidence>
<evidence type="ECO:0000256" key="2">
    <source>
        <dbReference type="ARBA" id="ARBA00022490"/>
    </source>
</evidence>
<dbReference type="SUPFAM" id="SSF46548">
    <property type="entry name" value="alpha-helical ferredoxin"/>
    <property type="match status" value="1"/>
</dbReference>
<dbReference type="PROSITE" id="PS51379">
    <property type="entry name" value="4FE4S_FER_2"/>
    <property type="match status" value="1"/>
</dbReference>
<dbReference type="InterPro" id="IPR004453">
    <property type="entry name" value="QueG"/>
</dbReference>
<dbReference type="EC" id="1.17.99.6" evidence="7"/>
<dbReference type="Gene3D" id="3.30.70.20">
    <property type="match status" value="1"/>
</dbReference>
<proteinExistence type="inferred from homology"/>
<keyword evidence="1" id="KW-0004">4Fe-4S</keyword>
<dbReference type="EMBL" id="UOEM01000085">
    <property type="protein sequence ID" value="VAW15438.1"/>
    <property type="molecule type" value="Genomic_DNA"/>
</dbReference>
<evidence type="ECO:0000259" key="6">
    <source>
        <dbReference type="PROSITE" id="PS51379"/>
    </source>
</evidence>
<feature type="domain" description="4Fe-4S ferredoxin-type" evidence="6">
    <location>
        <begin position="183"/>
        <end position="213"/>
    </location>
</feature>
<dbReference type="NCBIfam" id="TIGR00276">
    <property type="entry name" value="tRNA epoxyqueuosine(34) reductase QueG"/>
    <property type="match status" value="1"/>
</dbReference>
<dbReference type="AlphaFoldDB" id="A0A3B0TBL7"/>
<accession>A0A3B0TBL7</accession>
<dbReference type="GO" id="GO:0052693">
    <property type="term" value="F:epoxyqueuosine reductase activity"/>
    <property type="evidence" value="ECO:0007669"/>
    <property type="project" value="UniProtKB-EC"/>
</dbReference>
<dbReference type="InterPro" id="IPR017900">
    <property type="entry name" value="4Fe4S_Fe_S_CS"/>
</dbReference>
<protein>
    <submittedName>
        <fullName evidence="7">Epoxyqueuosine reductase</fullName>
        <ecNumber evidence="7">1.17.99.6</ecNumber>
    </submittedName>
</protein>
<evidence type="ECO:0000256" key="4">
    <source>
        <dbReference type="ARBA" id="ARBA00022785"/>
    </source>
</evidence>
<dbReference type="GO" id="GO:0051539">
    <property type="term" value="F:4 iron, 4 sulfur cluster binding"/>
    <property type="evidence" value="ECO:0007669"/>
    <property type="project" value="UniProtKB-KW"/>
</dbReference>
<reference evidence="7" key="1">
    <citation type="submission" date="2018-06" db="EMBL/GenBank/DDBJ databases">
        <authorList>
            <person name="Zhirakovskaya E."/>
        </authorList>
    </citation>
    <scope>NUCLEOTIDE SEQUENCE</scope>
</reference>
<organism evidence="7">
    <name type="scientific">hydrothermal vent metagenome</name>
    <dbReference type="NCBI Taxonomy" id="652676"/>
    <lineage>
        <taxon>unclassified sequences</taxon>
        <taxon>metagenomes</taxon>
        <taxon>ecological metagenomes</taxon>
    </lineage>
</organism>
<dbReference type="InterPro" id="IPR017896">
    <property type="entry name" value="4Fe4S_Fe-S-bd"/>
</dbReference>
<dbReference type="PROSITE" id="PS00198">
    <property type="entry name" value="4FE4S_FER_1"/>
    <property type="match status" value="1"/>
</dbReference>
<dbReference type="Pfam" id="PF13484">
    <property type="entry name" value="Fer4_16"/>
    <property type="match status" value="1"/>
</dbReference>
<keyword evidence="1" id="KW-0479">Metal-binding</keyword>
<keyword evidence="1" id="KW-0408">Iron</keyword>
<keyword evidence="5 7" id="KW-0560">Oxidoreductase</keyword>
<dbReference type="Pfam" id="PF08331">
    <property type="entry name" value="QueG_DUF1730"/>
    <property type="match status" value="1"/>
</dbReference>
<dbReference type="PANTHER" id="PTHR30002:SF4">
    <property type="entry name" value="EPOXYQUEUOSINE REDUCTASE"/>
    <property type="match status" value="1"/>
</dbReference>
<sequence length="376" mass="40576">MSISTSDPAAIKCEITALALAEGFESVGFARTDAIGDAGPGLMGFLSEGREGEMAWLAREPARRADPRLLWPEARTVVALGQNYGPPCDPRDGLKQRQTGVISVYARGRDYHDVVKKRLKRVARQMAQSYDAGVKVFVDTAPVMEKPLAAAAGLGWQGKHTNLVSRDFGSWLFLGIILTTLELAPDLAGDDACGSCRACLDACPTEAFTGPCRIDARRCVSYLTIEYKGHIAPEFRAPLGNRIYGCDDCLAACPWNKFAQTAREARLQARADMDGPDLGELSRLDDAGFRARFSGSPIKRTGRDRFVRNVLIAIGNSGAPELAADAMRLADDASPLVRAMAVWALARLLPGAEFAALAARRAGTETDRCVAAEWSR</sequence>
<keyword evidence="3" id="KW-0819">tRNA processing</keyword>
<keyword evidence="4" id="KW-0671">Queuosine biosynthesis</keyword>